<name>A0AAJ0BHH3_9PEZI</name>
<dbReference type="FunFam" id="3.30.830.10:FF:000031">
    <property type="entry name" value="Putative zinc metalloprotease"/>
    <property type="match status" value="1"/>
</dbReference>
<dbReference type="Pfam" id="PF00675">
    <property type="entry name" value="Peptidase_M16"/>
    <property type="match status" value="1"/>
</dbReference>
<feature type="region of interest" description="Disordered" evidence="1">
    <location>
        <begin position="1071"/>
        <end position="1110"/>
    </location>
</feature>
<feature type="domain" description="Peptidase M16 C-terminal" evidence="3">
    <location>
        <begin position="251"/>
        <end position="437"/>
    </location>
</feature>
<proteinExistence type="predicted"/>
<dbReference type="PANTHER" id="PTHR43016">
    <property type="entry name" value="PRESEQUENCE PROTEASE"/>
    <property type="match status" value="1"/>
</dbReference>
<dbReference type="PANTHER" id="PTHR43016:SF16">
    <property type="entry name" value="METALLOPROTEASE, PUTATIVE (AFU_ORTHOLOGUE AFUA_4G07610)-RELATED"/>
    <property type="match status" value="1"/>
</dbReference>
<dbReference type="InterPro" id="IPR011249">
    <property type="entry name" value="Metalloenz_LuxS/M16"/>
</dbReference>
<dbReference type="AlphaFoldDB" id="A0AAJ0BHH3"/>
<evidence type="ECO:0000313" key="4">
    <source>
        <dbReference type="EMBL" id="KAK1756922.1"/>
    </source>
</evidence>
<feature type="compositionally biased region" description="Acidic residues" evidence="1">
    <location>
        <begin position="1077"/>
        <end position="1093"/>
    </location>
</feature>
<dbReference type="SUPFAM" id="SSF63411">
    <property type="entry name" value="LuxS/MPP-like metallohydrolase"/>
    <property type="match status" value="4"/>
</dbReference>
<dbReference type="InterPro" id="IPR007863">
    <property type="entry name" value="Peptidase_M16_C"/>
</dbReference>
<dbReference type="FunFam" id="3.30.830.10:FF:000015">
    <property type="entry name" value="Putative zinc metalloprotease"/>
    <property type="match status" value="1"/>
</dbReference>
<feature type="domain" description="Peptidase M16 N-terminal" evidence="2">
    <location>
        <begin position="112"/>
        <end position="198"/>
    </location>
</feature>
<comment type="caution">
    <text evidence="4">The sequence shown here is derived from an EMBL/GenBank/DDBJ whole genome shotgun (WGS) entry which is preliminary data.</text>
</comment>
<dbReference type="FunFam" id="3.30.830.10:FF:000042">
    <property type="entry name" value="Zinc metalloprotease, putative"/>
    <property type="match status" value="1"/>
</dbReference>
<keyword evidence="5" id="KW-1185">Reference proteome</keyword>
<dbReference type="Proteomes" id="UP001239445">
    <property type="component" value="Unassembled WGS sequence"/>
</dbReference>
<reference evidence="4" key="1">
    <citation type="submission" date="2023-06" db="EMBL/GenBank/DDBJ databases">
        <title>Genome-scale phylogeny and comparative genomics of the fungal order Sordariales.</title>
        <authorList>
            <consortium name="Lawrence Berkeley National Laboratory"/>
            <person name="Hensen N."/>
            <person name="Bonometti L."/>
            <person name="Westerberg I."/>
            <person name="Brannstrom I.O."/>
            <person name="Guillou S."/>
            <person name="Cros-Aarteil S."/>
            <person name="Calhoun S."/>
            <person name="Haridas S."/>
            <person name="Kuo A."/>
            <person name="Mondo S."/>
            <person name="Pangilinan J."/>
            <person name="Riley R."/>
            <person name="Labutti K."/>
            <person name="Andreopoulos B."/>
            <person name="Lipzen A."/>
            <person name="Chen C."/>
            <person name="Yanf M."/>
            <person name="Daum C."/>
            <person name="Ng V."/>
            <person name="Clum A."/>
            <person name="Steindorff A."/>
            <person name="Ohm R."/>
            <person name="Martin F."/>
            <person name="Silar P."/>
            <person name="Natvig D."/>
            <person name="Lalanne C."/>
            <person name="Gautier V."/>
            <person name="Ament-Velasquez S.L."/>
            <person name="Kruys A."/>
            <person name="Hutchinson M.I."/>
            <person name="Powell A.J."/>
            <person name="Barry K."/>
            <person name="Miller A.N."/>
            <person name="Grigoriev I.V."/>
            <person name="Debuchy R."/>
            <person name="Gladieux P."/>
            <person name="Thoren M.H."/>
            <person name="Johannesson H."/>
        </authorList>
    </citation>
    <scope>NUCLEOTIDE SEQUENCE</scope>
    <source>
        <strain evidence="4">PSN4</strain>
    </source>
</reference>
<dbReference type="Pfam" id="PF05193">
    <property type="entry name" value="Peptidase_M16_C"/>
    <property type="match status" value="1"/>
</dbReference>
<dbReference type="InterPro" id="IPR011765">
    <property type="entry name" value="Pept_M16_N"/>
</dbReference>
<dbReference type="GO" id="GO:0046872">
    <property type="term" value="F:metal ion binding"/>
    <property type="evidence" value="ECO:0007669"/>
    <property type="project" value="InterPro"/>
</dbReference>
<evidence type="ECO:0000256" key="1">
    <source>
        <dbReference type="SAM" id="MobiDB-lite"/>
    </source>
</evidence>
<sequence>MSRTIGGVPQILLYGALAALLAIVLVRREPRAWLDLVNQTPYQQVSDLFRQSKMPSQAQKPRFRKIQTFRTDYAPATITQYESERSGMRVVVVDRKGPKINGYFTLATEILDNSGAPHTLEHLIFMGSKHFKYKGLLDKLAGRAYSGTNAWTATDHTAYTLETAGWDGFAQILPIYLEHVILPNITDDACVTEVHHIDGEGNDAGVVYSEMQALQYSSSELMDLRARNLLYPENIGFRYETGGMPEALRVLTPERIREFHKSMYHPQNLAVIIVGETDQDHLLEILDEFEEKIKDDVPPPDPKFKRPFVDSPQPPPLKETVVETVEFPEEDESIGEIVVAFFGPDCTDLVQATAVNILMTYLCGSSVSVVENVMVEKEELASSVSYWWDSRPNSVIWFQPTGVATEKLAFVEQRLISLLKEVASKPLDMQYIKECIQRERRQIKSQAEGSEQFYSSNIITDYLFGKRDGSTLAQLQALEEYETLEAWTDEQWRDFLRKWISDAPHVSILGKPSMALAKTLKDAEEERLAKRREELGKEGLEKLKERLETAKKNNEKPIPPEVLDQWPVPGTESIHFIESVSARSGKARSLGTPPNSAQEVIDAAPQGMPLFIQFESVPTNFVHLTIHVGTSDIPLKYKPLLPIFFDNFFNSPVLRNGSRVEFEDVVKQLESETISYNIASAGRIGDSEGVAIQFQVEREKYDTIIEWLHTLMFDIVFDPIRLKAAVAKALADIPEAKRDGRVMALEVDMALHLLPESYPVAKRTLVKALYFRRLKKLLETEPETVVAWFNDLRRSLFTFQNMRVLVTADVPKLSNPVAAWDKLTQNPDMDTEKDMLPVTKPSAMLSAEGREPGSYGSVVIPMTTLDSSYSVSTAKGLSSFADPRLPAFLVALGYLETIEGPLWNAVRGNGLAYGVSFTREVDGGYTQFRVYRSPDASKAIEASKNKIAKIASGEEPLDRHLVEGAVSGIVLGVADEQATMAAAAQQNYIVSVVRGLDPDWNRRLLAQVRRVTEDEIRKAITELILPVFEPGKSDVVVTCATIMEQNMVKALRNMGYMIQVQQLSHFYDDYGLKTGADDEGEGDEDEEDDEEEGSSVAVESEGSESDVEMD</sequence>
<accession>A0AAJ0BHH3</accession>
<dbReference type="Gene3D" id="3.30.830.10">
    <property type="entry name" value="Metalloenzyme, LuxS/M16 peptidase-like"/>
    <property type="match status" value="4"/>
</dbReference>
<evidence type="ECO:0000313" key="5">
    <source>
        <dbReference type="Proteomes" id="UP001239445"/>
    </source>
</evidence>
<gene>
    <name evidence="4" type="ORF">QBC47DRAFT_378050</name>
</gene>
<feature type="compositionally biased region" description="Acidic residues" evidence="1">
    <location>
        <begin position="1101"/>
        <end position="1110"/>
    </location>
</feature>
<protein>
    <submittedName>
        <fullName evidence="4">Metalloenzyme, LuxS/M16 peptidase-like protein</fullName>
    </submittedName>
</protein>
<evidence type="ECO:0000259" key="3">
    <source>
        <dbReference type="Pfam" id="PF05193"/>
    </source>
</evidence>
<organism evidence="4 5">
    <name type="scientific">Echria macrotheca</name>
    <dbReference type="NCBI Taxonomy" id="438768"/>
    <lineage>
        <taxon>Eukaryota</taxon>
        <taxon>Fungi</taxon>
        <taxon>Dikarya</taxon>
        <taxon>Ascomycota</taxon>
        <taxon>Pezizomycotina</taxon>
        <taxon>Sordariomycetes</taxon>
        <taxon>Sordariomycetidae</taxon>
        <taxon>Sordariales</taxon>
        <taxon>Schizotheciaceae</taxon>
        <taxon>Echria</taxon>
    </lineage>
</organism>
<dbReference type="FunFam" id="3.30.830.10:FF:000036">
    <property type="entry name" value="Putative zinc metalloprotease"/>
    <property type="match status" value="1"/>
</dbReference>
<dbReference type="EMBL" id="MU839831">
    <property type="protein sequence ID" value="KAK1756922.1"/>
    <property type="molecule type" value="Genomic_DNA"/>
</dbReference>
<evidence type="ECO:0000259" key="2">
    <source>
        <dbReference type="Pfam" id="PF00675"/>
    </source>
</evidence>